<dbReference type="PATRIC" id="fig|365046.3.peg.2372"/>
<accession>F5Y0K8</accession>
<dbReference type="EMBL" id="CP000245">
    <property type="protein sequence ID" value="AEG93414.1"/>
    <property type="molecule type" value="Genomic_DNA"/>
</dbReference>
<evidence type="ECO:0000313" key="2">
    <source>
        <dbReference type="Proteomes" id="UP000008385"/>
    </source>
</evidence>
<protein>
    <submittedName>
        <fullName evidence="1">Uncharacterized protein</fullName>
    </submittedName>
</protein>
<dbReference type="AlphaFoldDB" id="F5Y0K8"/>
<dbReference type="Proteomes" id="UP000008385">
    <property type="component" value="Chromosome"/>
</dbReference>
<organism evidence="1 2">
    <name type="scientific">Ramlibacter tataouinensis (strain ATCC BAA-407 / DSM 14655 / LMG 21543 / TTB310)</name>
    <dbReference type="NCBI Taxonomy" id="365046"/>
    <lineage>
        <taxon>Bacteria</taxon>
        <taxon>Pseudomonadati</taxon>
        <taxon>Pseudomonadota</taxon>
        <taxon>Betaproteobacteria</taxon>
        <taxon>Burkholderiales</taxon>
        <taxon>Comamonadaceae</taxon>
        <taxon>Ramlibacter</taxon>
    </lineage>
</organism>
<reference evidence="1 2" key="2">
    <citation type="journal article" date="2011" name="PLoS ONE">
        <title>The Cyst-Dividing Bacterium Ramlibacter tataouinensis TTB310 Genome Reveals a Well-Stocked Toolbox for Adaptation to a Desert Environment.</title>
        <authorList>
            <person name="De Luca G."/>
            <person name="Barakat M."/>
            <person name="Ortet P."/>
            <person name="Fochesato S."/>
            <person name="Jourlin-Castelli C."/>
            <person name="Ansaldi M."/>
            <person name="Py B."/>
            <person name="Fichant G."/>
            <person name="Coutinho P.M."/>
            <person name="Voulhoux R."/>
            <person name="Bastien O."/>
            <person name="Marechal E."/>
            <person name="Henrissat B."/>
            <person name="Quentin Y."/>
            <person name="Noirot P."/>
            <person name="Filloux A."/>
            <person name="Mejean V."/>
            <person name="Dubow M.S."/>
            <person name="Barras F."/>
            <person name="Barbe V."/>
            <person name="Weissenbach J."/>
            <person name="Mihalcescu I."/>
            <person name="Vermeglio A."/>
            <person name="Achouak W."/>
            <person name="Heulin T."/>
        </authorList>
    </citation>
    <scope>NUCLEOTIDE SEQUENCE [LARGE SCALE GENOMIC DNA]</scope>
    <source>
        <strain evidence="2">ATCC BAA-407 / DSM 14655 / LMG 21543 / TTB310</strain>
    </source>
</reference>
<evidence type="ECO:0000313" key="1">
    <source>
        <dbReference type="EMBL" id="AEG93414.1"/>
    </source>
</evidence>
<dbReference type="OrthoDB" id="8905593at2"/>
<gene>
    <name evidence="1" type="ordered locus">Rta_23160</name>
</gene>
<dbReference type="HOGENOM" id="CLU_2438642_0_0_4"/>
<keyword evidence="2" id="KW-1185">Reference proteome</keyword>
<dbReference type="KEGG" id="rta:Rta_23160"/>
<dbReference type="STRING" id="365046.Rta_23160"/>
<reference evidence="2" key="1">
    <citation type="submission" date="2006-01" db="EMBL/GenBank/DDBJ databases">
        <title>Genome of the cyst-dividing bacterium Ramlibacter tataouinensis.</title>
        <authorList>
            <person name="Barakat M."/>
            <person name="Ortet P."/>
            <person name="De Luca G."/>
            <person name="Jourlin-Castelli C."/>
            <person name="Ansaldi M."/>
            <person name="Py B."/>
            <person name="Fichant G."/>
            <person name="Coutinho P."/>
            <person name="Voulhoux R."/>
            <person name="Bastien O."/>
            <person name="Roy S."/>
            <person name="Marechal E."/>
            <person name="Henrissat B."/>
            <person name="Quentin Y."/>
            <person name="Noirot P."/>
            <person name="Filloux A."/>
            <person name="Mejean V."/>
            <person name="DuBow M."/>
            <person name="Barras F."/>
            <person name="Heulin T."/>
        </authorList>
    </citation>
    <scope>NUCLEOTIDE SEQUENCE [LARGE SCALE GENOMIC DNA]</scope>
    <source>
        <strain evidence="2">ATCC BAA-407 / DSM 14655 / LMG 21543 / TTB310</strain>
    </source>
</reference>
<proteinExistence type="predicted"/>
<sequence>MRKLPRAIPELDGGLFVPRQVAELLETVLTDYEQGLGGQPGSGEARLVLSELRDLLRMTGSRPALAPAREQLALPDPQQELIGRNLLRGG</sequence>
<name>F5Y0K8_RAMTT</name>
<dbReference type="RefSeq" id="WP_013901646.1">
    <property type="nucleotide sequence ID" value="NC_015677.1"/>
</dbReference>